<proteinExistence type="predicted"/>
<name>A0A2G1BZ92_9FLAO</name>
<protein>
    <submittedName>
        <fullName evidence="1">Uncharacterized protein</fullName>
    </submittedName>
</protein>
<accession>A0A2G1BZ92</accession>
<dbReference type="EMBL" id="PDUU01000002">
    <property type="protein sequence ID" value="PHN98925.1"/>
    <property type="molecule type" value="Genomic_DNA"/>
</dbReference>
<evidence type="ECO:0000313" key="2">
    <source>
        <dbReference type="Proteomes" id="UP000222163"/>
    </source>
</evidence>
<evidence type="ECO:0000313" key="1">
    <source>
        <dbReference type="EMBL" id="PHN98925.1"/>
    </source>
</evidence>
<reference evidence="1 2" key="1">
    <citation type="journal article" date="2016" name="Nat. Commun.">
        <title>Microbial interactions lead to rapid micro-scale successions on model marine particles.</title>
        <authorList>
            <person name="Datta M.S."/>
            <person name="Sliwerska E."/>
            <person name="Gore J."/>
            <person name="Polz M.F."/>
            <person name="Cordero O.X."/>
        </authorList>
    </citation>
    <scope>NUCLEOTIDE SEQUENCE [LARGE SCALE GENOMIC DNA]</scope>
    <source>
        <strain evidence="1 2">4G03</strain>
    </source>
</reference>
<comment type="caution">
    <text evidence="1">The sequence shown here is derived from an EMBL/GenBank/DDBJ whole genome shotgun (WGS) entry which is preliminary data.</text>
</comment>
<gene>
    <name evidence="1" type="ORF">CSC81_01705</name>
</gene>
<organism evidence="1 2">
    <name type="scientific">Tenacibaculum discolor</name>
    <dbReference type="NCBI Taxonomy" id="361581"/>
    <lineage>
        <taxon>Bacteria</taxon>
        <taxon>Pseudomonadati</taxon>
        <taxon>Bacteroidota</taxon>
        <taxon>Flavobacteriia</taxon>
        <taxon>Flavobacteriales</taxon>
        <taxon>Flavobacteriaceae</taxon>
        <taxon>Tenacibaculum</taxon>
    </lineage>
</organism>
<dbReference type="Proteomes" id="UP000222163">
    <property type="component" value="Unassembled WGS sequence"/>
</dbReference>
<dbReference type="AlphaFoldDB" id="A0A2G1BZ92"/>
<sequence length="79" mass="8922">MVVLAVLDVNYKTNIMKKQILSLGKALNKNNQKKINGGKEIPGGCRTDKGYYWDPVKNCCWTDQYDCCYGTPECPAPYL</sequence>